<organism evidence="1 2">
    <name type="scientific">Acidithiobacillus ferrivorans SS3</name>
    <dbReference type="NCBI Taxonomy" id="743299"/>
    <lineage>
        <taxon>Bacteria</taxon>
        <taxon>Pseudomonadati</taxon>
        <taxon>Pseudomonadota</taxon>
        <taxon>Acidithiobacillia</taxon>
        <taxon>Acidithiobacillales</taxon>
        <taxon>Acidithiobacillaceae</taxon>
        <taxon>Acidithiobacillus</taxon>
    </lineage>
</organism>
<dbReference type="STRING" id="743299.Acife_0471"/>
<dbReference type="Proteomes" id="UP000009220">
    <property type="component" value="Chromosome"/>
</dbReference>
<accession>G0JTD0</accession>
<proteinExistence type="predicted"/>
<dbReference type="RefSeq" id="WP_014027955.1">
    <property type="nucleotide sequence ID" value="NC_015942.1"/>
</dbReference>
<protein>
    <submittedName>
        <fullName evidence="1">Uncharacterized protein</fullName>
    </submittedName>
</protein>
<gene>
    <name evidence="1" type="ORF">Acife_0471</name>
</gene>
<dbReference type="eggNOG" id="ENOG5031FKX">
    <property type="taxonomic scope" value="Bacteria"/>
</dbReference>
<sequence>MVETEVSLLQALQDRISDRILALAQHALDLGMKYTVLDIHRQDGLVCVITASYPMAEGIAQTAVHHPLQVVSLTSIVAVGIARREGYHPARVAPGNIES</sequence>
<dbReference type="AlphaFoldDB" id="G0JTD0"/>
<name>G0JTD0_9PROT</name>
<dbReference type="HOGENOM" id="CLU_2462053_0_0_6"/>
<evidence type="ECO:0000313" key="2">
    <source>
        <dbReference type="Proteomes" id="UP000009220"/>
    </source>
</evidence>
<dbReference type="KEGG" id="afi:Acife_0471"/>
<dbReference type="EMBL" id="CP002985">
    <property type="protein sequence ID" value="AEM46684.1"/>
    <property type="molecule type" value="Genomic_DNA"/>
</dbReference>
<evidence type="ECO:0000313" key="1">
    <source>
        <dbReference type="EMBL" id="AEM46684.1"/>
    </source>
</evidence>
<reference evidence="1 2" key="1">
    <citation type="journal article" date="2011" name="J. Bacteriol.">
        <title>Draft genome of the psychrotolerant acidophile Acidithiobacillus ferrivorans SS3.</title>
        <authorList>
            <person name="Liljeqvist M."/>
            <person name="Valdes J."/>
            <person name="Holmes D.S."/>
            <person name="Dopson M."/>
        </authorList>
    </citation>
    <scope>NUCLEOTIDE SEQUENCE [LARGE SCALE GENOMIC DNA]</scope>
    <source>
        <strain evidence="1 2">SS3</strain>
    </source>
</reference>